<protein>
    <recommendedName>
        <fullName evidence="2">PKD domain-containing protein</fullName>
    </recommendedName>
</protein>
<dbReference type="InterPro" id="IPR035986">
    <property type="entry name" value="PKD_dom_sf"/>
</dbReference>
<dbReference type="AlphaFoldDB" id="A0A644VUH7"/>
<dbReference type="InterPro" id="IPR013783">
    <property type="entry name" value="Ig-like_fold"/>
</dbReference>
<sequence>MISVKFKEKLSILKIWGLMLSIAFSTGLLAQQITVTSGKGKVYLQFENRIDYLVMMYEITTASEISVSLPDPGLTVNWYRYPDLQFVSNQVSISPDDHTGYLARITGTVNGQPYNEELSVWVIDYKLYQPTLNALKTSDPQTSVCDKLTLTLDGVIPEMYYQTTNGLKQVLGRNFTLQYETLEWNDGWVSKQVENQIVVDDNTIEIDDPPYKDTYFTLTGDQFAADLNVAFSTIQSSLYQAIRVISKIKTEATVRVEKQEADRPESITTVSGSAPLEINFSAISNTPVANYFRWEISTGNAAPFIVRTGEIHRYIFNEAGTFTVKLVTENAYCSYTDSVVIKVSESALYAPNVFTPNADGFNDEFRVAYKSIIEFDCWIFNRWGTKIYHWSDPQKGWDGTYKGKAVSEGAYFYVIKAKGSDGIEYNLKGDINLLRGRKQ</sequence>
<gene>
    <name evidence="1" type="ORF">SDC9_40280</name>
</gene>
<comment type="caution">
    <text evidence="1">The sequence shown here is derived from an EMBL/GenBank/DDBJ whole genome shotgun (WGS) entry which is preliminary data.</text>
</comment>
<proteinExistence type="predicted"/>
<dbReference type="Gene3D" id="2.60.40.10">
    <property type="entry name" value="Immunoglobulins"/>
    <property type="match status" value="1"/>
</dbReference>
<accession>A0A644VUH7</accession>
<dbReference type="NCBIfam" id="TIGR04131">
    <property type="entry name" value="Bac_Flav_CTERM"/>
    <property type="match status" value="1"/>
</dbReference>
<evidence type="ECO:0008006" key="2">
    <source>
        <dbReference type="Google" id="ProtNLM"/>
    </source>
</evidence>
<dbReference type="Pfam" id="PF13585">
    <property type="entry name" value="CHU_C"/>
    <property type="match status" value="1"/>
</dbReference>
<dbReference type="EMBL" id="VSSQ01000416">
    <property type="protein sequence ID" value="MPL94132.1"/>
    <property type="molecule type" value="Genomic_DNA"/>
</dbReference>
<reference evidence="1" key="1">
    <citation type="submission" date="2019-08" db="EMBL/GenBank/DDBJ databases">
        <authorList>
            <person name="Kucharzyk K."/>
            <person name="Murdoch R.W."/>
            <person name="Higgins S."/>
            <person name="Loffler F."/>
        </authorList>
    </citation>
    <scope>NUCLEOTIDE SEQUENCE</scope>
</reference>
<dbReference type="InterPro" id="IPR026341">
    <property type="entry name" value="T9SS_type_B"/>
</dbReference>
<dbReference type="SUPFAM" id="SSF49299">
    <property type="entry name" value="PKD domain"/>
    <property type="match status" value="1"/>
</dbReference>
<name>A0A644VUH7_9ZZZZ</name>
<organism evidence="1">
    <name type="scientific">bioreactor metagenome</name>
    <dbReference type="NCBI Taxonomy" id="1076179"/>
    <lineage>
        <taxon>unclassified sequences</taxon>
        <taxon>metagenomes</taxon>
        <taxon>ecological metagenomes</taxon>
    </lineage>
</organism>
<evidence type="ECO:0000313" key="1">
    <source>
        <dbReference type="EMBL" id="MPL94132.1"/>
    </source>
</evidence>